<dbReference type="FunFam" id="3.20.20.30:FF:000002">
    <property type="entry name" value="LLM class flavin-dependent oxidoreductase"/>
    <property type="match status" value="1"/>
</dbReference>
<dbReference type="SUPFAM" id="SSF51679">
    <property type="entry name" value="Bacterial luciferase-like"/>
    <property type="match status" value="1"/>
</dbReference>
<dbReference type="RefSeq" id="WP_125727619.1">
    <property type="nucleotide sequence ID" value="NZ_QHKI01000025.1"/>
</dbReference>
<protein>
    <submittedName>
        <fullName evidence="3">LLM class flavin-dependent oxidoreductase</fullName>
    </submittedName>
</protein>
<evidence type="ECO:0000313" key="3">
    <source>
        <dbReference type="EMBL" id="RSM81582.1"/>
    </source>
</evidence>
<proteinExistence type="predicted"/>
<dbReference type="PANTHER" id="PTHR30137">
    <property type="entry name" value="LUCIFERASE-LIKE MONOOXYGENASE"/>
    <property type="match status" value="1"/>
</dbReference>
<sequence length="337" mass="36118">MSPLRQAEIRLSVLDTSPIVQGSTPKQALENTVDLAILADALGYHRYWVPEHHSMRGVASSAPAVLVGHLADRTQHLRVGAGGVLLPNHAPIVVAEQFGTLAALHPGRIDLGIGRAPGGPSSAVEAVRPERERTAKTFRQQLEELLAWFDPAPDARIKAVPVAGGNVPPIWLLGSSPNSAQLAAELGLAYAYAGHLNLEVTAEATRVYRESAATPRMLVSLSVIVAEDDERAEWLAGSTRLKVLSRVRGKRIQLPSPEDAAAYPYTEDDRAEIATRSAGVLAGSPDTVTKQLQKVLDDSGADEIMVTTPVYDHADRRLSYELLASIADRLSPKPLTA</sequence>
<dbReference type="Gene3D" id="3.20.20.30">
    <property type="entry name" value="Luciferase-like domain"/>
    <property type="match status" value="1"/>
</dbReference>
<dbReference type="EMBL" id="QHKI01000025">
    <property type="protein sequence ID" value="RSM81582.1"/>
    <property type="molecule type" value="Genomic_DNA"/>
</dbReference>
<comment type="caution">
    <text evidence="3">The sequence shown here is derived from an EMBL/GenBank/DDBJ whole genome shotgun (WGS) entry which is preliminary data.</text>
</comment>
<evidence type="ECO:0000313" key="4">
    <source>
        <dbReference type="Proteomes" id="UP000287547"/>
    </source>
</evidence>
<dbReference type="AlphaFoldDB" id="A0A428Z4Q3"/>
<dbReference type="PANTHER" id="PTHR30137:SF6">
    <property type="entry name" value="LUCIFERASE-LIKE MONOOXYGENASE"/>
    <property type="match status" value="1"/>
</dbReference>
<dbReference type="GO" id="GO:0005829">
    <property type="term" value="C:cytosol"/>
    <property type="evidence" value="ECO:0007669"/>
    <property type="project" value="TreeGrafter"/>
</dbReference>
<dbReference type="OrthoDB" id="9780518at2"/>
<dbReference type="Proteomes" id="UP000287547">
    <property type="component" value="Unassembled WGS sequence"/>
</dbReference>
<gene>
    <name evidence="3" type="ORF">DMH04_27260</name>
</gene>
<evidence type="ECO:0000259" key="2">
    <source>
        <dbReference type="Pfam" id="PF00296"/>
    </source>
</evidence>
<dbReference type="Pfam" id="PF00296">
    <property type="entry name" value="Bac_luciferase"/>
    <property type="match status" value="1"/>
</dbReference>
<reference evidence="3 4" key="1">
    <citation type="submission" date="2018-05" db="EMBL/GenBank/DDBJ databases">
        <title>Evolution of GPA BGCs.</title>
        <authorList>
            <person name="Waglechner N."/>
            <person name="Wright G.D."/>
        </authorList>
    </citation>
    <scope>NUCLEOTIDE SEQUENCE [LARGE SCALE GENOMIC DNA]</scope>
    <source>
        <strain evidence="3 4">A82846</strain>
    </source>
</reference>
<dbReference type="InterPro" id="IPR050766">
    <property type="entry name" value="Bact_Lucif_Oxidored"/>
</dbReference>
<dbReference type="InterPro" id="IPR036661">
    <property type="entry name" value="Luciferase-like_sf"/>
</dbReference>
<organism evidence="3 4">
    <name type="scientific">Kibdelosporangium aridum</name>
    <dbReference type="NCBI Taxonomy" id="2030"/>
    <lineage>
        <taxon>Bacteria</taxon>
        <taxon>Bacillati</taxon>
        <taxon>Actinomycetota</taxon>
        <taxon>Actinomycetes</taxon>
        <taxon>Pseudonocardiales</taxon>
        <taxon>Pseudonocardiaceae</taxon>
        <taxon>Kibdelosporangium</taxon>
    </lineage>
</organism>
<name>A0A428Z4Q3_KIBAR</name>
<feature type="domain" description="Luciferase-like" evidence="2">
    <location>
        <begin position="21"/>
        <end position="302"/>
    </location>
</feature>
<accession>A0A428Z4Q3</accession>
<dbReference type="InterPro" id="IPR011251">
    <property type="entry name" value="Luciferase-like_dom"/>
</dbReference>
<evidence type="ECO:0000256" key="1">
    <source>
        <dbReference type="ARBA" id="ARBA00007789"/>
    </source>
</evidence>
<dbReference type="InterPro" id="IPR019949">
    <property type="entry name" value="CmoO-like"/>
</dbReference>
<dbReference type="NCBIfam" id="TIGR03558">
    <property type="entry name" value="oxido_grp_1"/>
    <property type="match status" value="1"/>
</dbReference>
<dbReference type="GO" id="GO:0016705">
    <property type="term" value="F:oxidoreductase activity, acting on paired donors, with incorporation or reduction of molecular oxygen"/>
    <property type="evidence" value="ECO:0007669"/>
    <property type="project" value="InterPro"/>
</dbReference>
<comment type="similarity">
    <text evidence="1">To bacterial alkanal monooxygenase alpha and beta chains.</text>
</comment>